<dbReference type="PANTHER" id="PTHR24408">
    <property type="entry name" value="ZINC FINGER PROTEIN"/>
    <property type="match status" value="1"/>
</dbReference>
<dbReference type="SUPFAM" id="SSF57667">
    <property type="entry name" value="beta-beta-alpha zinc fingers"/>
    <property type="match status" value="3"/>
</dbReference>
<feature type="domain" description="C2H2-type" evidence="7">
    <location>
        <begin position="191"/>
        <end position="219"/>
    </location>
</feature>
<dbReference type="OrthoDB" id="8030062at2759"/>
<dbReference type="InterPro" id="IPR013087">
    <property type="entry name" value="Znf_C2H2_type"/>
</dbReference>
<dbReference type="PROSITE" id="PS00028">
    <property type="entry name" value="ZINC_FINGER_C2H2_1"/>
    <property type="match status" value="4"/>
</dbReference>
<dbReference type="SMART" id="SM00355">
    <property type="entry name" value="ZnF_C2H2"/>
    <property type="match status" value="5"/>
</dbReference>
<keyword evidence="10" id="KW-1185">Reference proteome</keyword>
<evidence type="ECO:0000259" key="8">
    <source>
        <dbReference type="PROSITE" id="PS51915"/>
    </source>
</evidence>
<feature type="binding site" evidence="6">
    <location>
        <position position="58"/>
    </location>
    <ligand>
        <name>Zn(2+)</name>
        <dbReference type="ChEBI" id="CHEBI:29105"/>
    </ligand>
</feature>
<dbReference type="Pfam" id="PF00096">
    <property type="entry name" value="zf-C2H2"/>
    <property type="match status" value="4"/>
</dbReference>
<dbReference type="PANTHER" id="PTHR24408:SF58">
    <property type="entry name" value="TRANSCRIPTION FACTOR (TFIIIA), PUTATIVE (AFU_ORTHOLOGUE AFUA_1G05150)-RELATED"/>
    <property type="match status" value="1"/>
</dbReference>
<dbReference type="GO" id="GO:0008270">
    <property type="term" value="F:zinc ion binding"/>
    <property type="evidence" value="ECO:0007669"/>
    <property type="project" value="UniProtKB-UniRule"/>
</dbReference>
<keyword evidence="2" id="KW-0677">Repeat</keyword>
<evidence type="ECO:0000256" key="4">
    <source>
        <dbReference type="ARBA" id="ARBA00022833"/>
    </source>
</evidence>
<proteinExistence type="predicted"/>
<feature type="domain" description="C2H2-type" evidence="7">
    <location>
        <begin position="294"/>
        <end position="316"/>
    </location>
</feature>
<dbReference type="Pfam" id="PF07776">
    <property type="entry name" value="zf-AD"/>
    <property type="match status" value="1"/>
</dbReference>
<feature type="domain" description="C2H2-type" evidence="7">
    <location>
        <begin position="321"/>
        <end position="351"/>
    </location>
</feature>
<sequence length="367" mass="42476">MMEFLKICRACSSEKTNLLNLFANDCDDEPTLGEKFLVCTSLDLQEADEYPQHICYSCAKQLETAYKFRKQCERSFCQLQKRLMNSKKELEKAVKIEPSENKKRELESICLDDDDVLEDHVQMHSNQDELEGSPEISAPIKAENFQSENEENISIIAAPEVESNTERIADTDIINEKNIIGVDISIEERPHQCNECGKNFFTVRALELHMRLSHKTKSSAANTDSSKSLHIQPANAFLCSICNRNLDSIDDLRMHRILEHGQRSMRCNICGKATKDRRAYKKHLLTHKNSEGESVCRVCGKEYTDSRYLYRHMLYHQEALFKCDEPGCGKSYKVKHKFVEHIRLYHNRQITSDEVRQIQPMEESEAE</sequence>
<evidence type="ECO:0000256" key="3">
    <source>
        <dbReference type="ARBA" id="ARBA00022771"/>
    </source>
</evidence>
<dbReference type="Gene3D" id="3.30.160.60">
    <property type="entry name" value="Classic Zinc Finger"/>
    <property type="match status" value="3"/>
</dbReference>
<dbReference type="EMBL" id="LR899013">
    <property type="protein sequence ID" value="CAD7090662.1"/>
    <property type="molecule type" value="Genomic_DNA"/>
</dbReference>
<feature type="binding site" evidence="6">
    <location>
        <position position="8"/>
    </location>
    <ligand>
        <name>Zn(2+)</name>
        <dbReference type="ChEBI" id="CHEBI:29105"/>
    </ligand>
</feature>
<evidence type="ECO:0000256" key="2">
    <source>
        <dbReference type="ARBA" id="ARBA00022737"/>
    </source>
</evidence>
<evidence type="ECO:0000313" key="10">
    <source>
        <dbReference type="Proteomes" id="UP000594454"/>
    </source>
</evidence>
<dbReference type="InParanoid" id="A0A7R8Z2B7"/>
<dbReference type="Gene3D" id="3.40.1800.20">
    <property type="match status" value="1"/>
</dbReference>
<dbReference type="GO" id="GO:0005634">
    <property type="term" value="C:nucleus"/>
    <property type="evidence" value="ECO:0007669"/>
    <property type="project" value="InterPro"/>
</dbReference>
<keyword evidence="4 6" id="KW-0862">Zinc</keyword>
<reference evidence="9 10" key="1">
    <citation type="submission" date="2020-11" db="EMBL/GenBank/DDBJ databases">
        <authorList>
            <person name="Wallbank WR R."/>
            <person name="Pardo Diaz C."/>
            <person name="Kozak K."/>
            <person name="Martin S."/>
            <person name="Jiggins C."/>
            <person name="Moest M."/>
            <person name="Warren A I."/>
            <person name="Generalovic N T."/>
            <person name="Byers J.R.P. K."/>
            <person name="Montejo-Kovacevich G."/>
            <person name="Yen C E."/>
        </authorList>
    </citation>
    <scope>NUCLEOTIDE SEQUENCE [LARGE SCALE GENOMIC DNA]</scope>
</reference>
<protein>
    <submittedName>
        <fullName evidence="9">Uncharacterized protein</fullName>
    </submittedName>
</protein>
<evidence type="ECO:0000313" key="9">
    <source>
        <dbReference type="EMBL" id="CAD7090662.1"/>
    </source>
</evidence>
<evidence type="ECO:0000256" key="6">
    <source>
        <dbReference type="PROSITE-ProRule" id="PRU01263"/>
    </source>
</evidence>
<evidence type="ECO:0000259" key="7">
    <source>
        <dbReference type="PROSITE" id="PS50157"/>
    </source>
</evidence>
<dbReference type="PROSITE" id="PS50157">
    <property type="entry name" value="ZINC_FINGER_C2H2_2"/>
    <property type="match status" value="4"/>
</dbReference>
<organism evidence="9 10">
    <name type="scientific">Hermetia illucens</name>
    <name type="common">Black soldier fly</name>
    <dbReference type="NCBI Taxonomy" id="343691"/>
    <lineage>
        <taxon>Eukaryota</taxon>
        <taxon>Metazoa</taxon>
        <taxon>Ecdysozoa</taxon>
        <taxon>Arthropoda</taxon>
        <taxon>Hexapoda</taxon>
        <taxon>Insecta</taxon>
        <taxon>Pterygota</taxon>
        <taxon>Neoptera</taxon>
        <taxon>Endopterygota</taxon>
        <taxon>Diptera</taxon>
        <taxon>Brachycera</taxon>
        <taxon>Stratiomyomorpha</taxon>
        <taxon>Stratiomyidae</taxon>
        <taxon>Hermetiinae</taxon>
        <taxon>Hermetia</taxon>
    </lineage>
</organism>
<dbReference type="FunCoup" id="A0A7R8Z2B7">
    <property type="interactions" value="67"/>
</dbReference>
<dbReference type="FunFam" id="3.30.160.60:FF:000100">
    <property type="entry name" value="Zinc finger 45-like"/>
    <property type="match status" value="1"/>
</dbReference>
<dbReference type="SUPFAM" id="SSF57716">
    <property type="entry name" value="Glucocorticoid receptor-like (DNA-binding domain)"/>
    <property type="match status" value="1"/>
</dbReference>
<feature type="domain" description="ZAD" evidence="8">
    <location>
        <begin position="6"/>
        <end position="82"/>
    </location>
</feature>
<feature type="binding site" evidence="6">
    <location>
        <position position="55"/>
    </location>
    <ligand>
        <name>Zn(2+)</name>
        <dbReference type="ChEBI" id="CHEBI:29105"/>
    </ligand>
</feature>
<accession>A0A7R8Z2B7</accession>
<name>A0A7R8Z2B7_HERIL</name>
<dbReference type="PROSITE" id="PS51915">
    <property type="entry name" value="ZAD"/>
    <property type="match status" value="1"/>
</dbReference>
<dbReference type="Proteomes" id="UP000594454">
    <property type="component" value="Chromosome 5"/>
</dbReference>
<dbReference type="AlphaFoldDB" id="A0A7R8Z2B7"/>
<keyword evidence="1 6" id="KW-0479">Metal-binding</keyword>
<feature type="domain" description="C2H2-type" evidence="7">
    <location>
        <begin position="265"/>
        <end position="292"/>
    </location>
</feature>
<evidence type="ECO:0000256" key="1">
    <source>
        <dbReference type="ARBA" id="ARBA00022723"/>
    </source>
</evidence>
<dbReference type="SMART" id="SM00868">
    <property type="entry name" value="zf-AD"/>
    <property type="match status" value="1"/>
</dbReference>
<keyword evidence="3 5" id="KW-0863">Zinc-finger</keyword>
<dbReference type="InterPro" id="IPR012934">
    <property type="entry name" value="Znf_AD"/>
</dbReference>
<dbReference type="GO" id="GO:0000981">
    <property type="term" value="F:DNA-binding transcription factor activity, RNA polymerase II-specific"/>
    <property type="evidence" value="ECO:0007669"/>
    <property type="project" value="TreeGrafter"/>
</dbReference>
<evidence type="ECO:0000256" key="5">
    <source>
        <dbReference type="PROSITE-ProRule" id="PRU00042"/>
    </source>
</evidence>
<dbReference type="InterPro" id="IPR036236">
    <property type="entry name" value="Znf_C2H2_sf"/>
</dbReference>
<gene>
    <name evidence="9" type="ORF">HERILL_LOCUS13130</name>
</gene>
<feature type="binding site" evidence="6">
    <location>
        <position position="11"/>
    </location>
    <ligand>
        <name>Zn(2+)</name>
        <dbReference type="ChEBI" id="CHEBI:29105"/>
    </ligand>
</feature>
<dbReference type="GO" id="GO:0043565">
    <property type="term" value="F:sequence-specific DNA binding"/>
    <property type="evidence" value="ECO:0007669"/>
    <property type="project" value="TreeGrafter"/>
</dbReference>